<feature type="region of interest" description="Disordered" evidence="1">
    <location>
        <begin position="375"/>
        <end position="655"/>
    </location>
</feature>
<accession>A0A9W4H350</accession>
<feature type="region of interest" description="Disordered" evidence="1">
    <location>
        <begin position="107"/>
        <end position="142"/>
    </location>
</feature>
<feature type="compositionally biased region" description="Basic and acidic residues" evidence="1">
    <location>
        <begin position="490"/>
        <end position="501"/>
    </location>
</feature>
<feature type="compositionally biased region" description="Gly residues" evidence="1">
    <location>
        <begin position="448"/>
        <end position="460"/>
    </location>
</feature>
<feature type="compositionally biased region" description="Basic and acidic residues" evidence="1">
    <location>
        <begin position="107"/>
        <end position="118"/>
    </location>
</feature>
<sequence length="655" mass="68513">MQPAGDLRQQRLGVGEGGVLGAGQAHLCARAAAVPPQRIPRGHRAAGVAVLAHQQEGAVEAAFRHRREESAVGVVLHVGDDAVEVHPGRDPLVVVHRLQCRETARRVAEHPDPPEVRHPAQRPGQHVRQQVEDGADVGGPDLDHLAQQRRHLHRVRVPGVGHGPGELGGQHAAFDAAAGEFHGCRVVGVVHRQHGIAAGGQVVAQGAVQRARVARARRVEHQGEGSRGGRRARVRVGAGGGPVHLGGRHPGVAGEFGEARCLPRQHLWRSGSRACGERRVAQACHQLAAGLRHPRVGAYGVDQPQRGRTHRVRAARRGQPQRAGLRGPRGRGRQGQGCGGCRQDGGAACLQGGSRGPCEGDDRFILAAVRRLPHPAGRSAARGETPLPHPAAGRGGTRRAPGGHHADRGLRQHRRHRAAGRRAGAGRGPRGDRLPARRDQGATSTGRPAGGGRAGDVGSGRGDRGGGRRRRGRQRAGRGAQLAGPARALGDGRGDPADRARHAGVGRRPRGVAVRARRRRHPGAGAGAAAAELPAAAPGVRGQGRGRGAAAPQPAGLDAGLPGDAHQPRPHRALPARRAPGAARGADGVQGRRRRLHPRPARRRRLPAQDRGRRRLTAPRALRSPTGLPGTGVSIVRRTGAARTAGRQEGGGKPR</sequence>
<feature type="compositionally biased region" description="Basic residues" evidence="1">
    <location>
        <begin position="307"/>
        <end position="316"/>
    </location>
</feature>
<gene>
    <name evidence="2" type="ORF">SBRY_40526</name>
</gene>
<feature type="compositionally biased region" description="Low complexity" evidence="1">
    <location>
        <begin position="576"/>
        <end position="586"/>
    </location>
</feature>
<feature type="compositionally biased region" description="Basic residues" evidence="1">
    <location>
        <begin position="502"/>
        <end position="522"/>
    </location>
</feature>
<feature type="compositionally biased region" description="Basic and acidic residues" evidence="1">
    <location>
        <begin position="429"/>
        <end position="440"/>
    </location>
</feature>
<feature type="region of interest" description="Disordered" evidence="1">
    <location>
        <begin position="297"/>
        <end position="342"/>
    </location>
</feature>
<dbReference type="Proteomes" id="UP001153328">
    <property type="component" value="Unassembled WGS sequence"/>
</dbReference>
<feature type="compositionally biased region" description="Basic residues" evidence="1">
    <location>
        <begin position="591"/>
        <end position="617"/>
    </location>
</feature>
<protein>
    <submittedName>
        <fullName evidence="2">Uncharacterized protein</fullName>
    </submittedName>
</protein>
<evidence type="ECO:0000256" key="1">
    <source>
        <dbReference type="SAM" id="MobiDB-lite"/>
    </source>
</evidence>
<keyword evidence="3" id="KW-1185">Reference proteome</keyword>
<evidence type="ECO:0000313" key="2">
    <source>
        <dbReference type="EMBL" id="CAG7646900.1"/>
    </source>
</evidence>
<feature type="compositionally biased region" description="Low complexity" evidence="1">
    <location>
        <begin position="527"/>
        <end position="540"/>
    </location>
</feature>
<feature type="compositionally biased region" description="Low complexity" evidence="1">
    <location>
        <begin position="637"/>
        <end position="647"/>
    </location>
</feature>
<dbReference type="EMBL" id="CAJVAX010000018">
    <property type="protein sequence ID" value="CAG7646900.1"/>
    <property type="molecule type" value="Genomic_DNA"/>
</dbReference>
<name>A0A9W4H350_9ACTN</name>
<feature type="compositionally biased region" description="Gly residues" evidence="1">
    <location>
        <begin position="333"/>
        <end position="342"/>
    </location>
</feature>
<feature type="compositionally biased region" description="Basic residues" evidence="1">
    <location>
        <begin position="411"/>
        <end position="420"/>
    </location>
</feature>
<proteinExistence type="predicted"/>
<feature type="compositionally biased region" description="Basic residues" evidence="1">
    <location>
        <begin position="467"/>
        <end position="476"/>
    </location>
</feature>
<reference evidence="2" key="1">
    <citation type="submission" date="2021-06" db="EMBL/GenBank/DDBJ databases">
        <authorList>
            <person name="Arsene-Ploetze F."/>
        </authorList>
    </citation>
    <scope>NUCLEOTIDE SEQUENCE</scope>
    <source>
        <strain evidence="2">SBRY1</strain>
    </source>
</reference>
<organism evidence="2 3">
    <name type="scientific">Actinacidiphila bryophytorum</name>
    <dbReference type="NCBI Taxonomy" id="1436133"/>
    <lineage>
        <taxon>Bacteria</taxon>
        <taxon>Bacillati</taxon>
        <taxon>Actinomycetota</taxon>
        <taxon>Actinomycetes</taxon>
        <taxon>Kitasatosporales</taxon>
        <taxon>Streptomycetaceae</taxon>
        <taxon>Actinacidiphila</taxon>
    </lineage>
</organism>
<dbReference type="AlphaFoldDB" id="A0A9W4H350"/>
<evidence type="ECO:0000313" key="3">
    <source>
        <dbReference type="Proteomes" id="UP001153328"/>
    </source>
</evidence>
<comment type="caution">
    <text evidence="2">The sequence shown here is derived from an EMBL/GenBank/DDBJ whole genome shotgun (WGS) entry which is preliminary data.</text>
</comment>
<feature type="compositionally biased region" description="Low complexity" evidence="1">
    <location>
        <begin position="317"/>
        <end position="326"/>
    </location>
</feature>
<feature type="compositionally biased region" description="Low complexity" evidence="1">
    <location>
        <begin position="477"/>
        <end position="489"/>
    </location>
</feature>